<proteinExistence type="predicted"/>
<evidence type="ECO:0000256" key="1">
    <source>
        <dbReference type="SAM" id="Phobius"/>
    </source>
</evidence>
<dbReference type="NCBIfam" id="TIGR02532">
    <property type="entry name" value="IV_pilin_GFxxxE"/>
    <property type="match status" value="1"/>
</dbReference>
<accession>A0A3E0TLU5</accession>
<dbReference type="PROSITE" id="PS00409">
    <property type="entry name" value="PROKAR_NTER_METHYL"/>
    <property type="match status" value="1"/>
</dbReference>
<gene>
    <name evidence="2" type="ORF">DXX93_02555</name>
</gene>
<evidence type="ECO:0000313" key="2">
    <source>
        <dbReference type="EMBL" id="REL25539.1"/>
    </source>
</evidence>
<dbReference type="Gene3D" id="3.30.700.10">
    <property type="entry name" value="Glycoprotein, Type 4 Pilin"/>
    <property type="match status" value="1"/>
</dbReference>
<dbReference type="RefSeq" id="WP_116006670.1">
    <property type="nucleotide sequence ID" value="NZ_QUOU01000001.1"/>
</dbReference>
<dbReference type="AlphaFoldDB" id="A0A3E0TLU5"/>
<dbReference type="Proteomes" id="UP000256478">
    <property type="component" value="Unassembled WGS sequence"/>
</dbReference>
<name>A0A3E0TLU5_9GAMM</name>
<comment type="caution">
    <text evidence="2">The sequence shown here is derived from an EMBL/GenBank/DDBJ whole genome shotgun (WGS) entry which is preliminary data.</text>
</comment>
<evidence type="ECO:0000313" key="3">
    <source>
        <dbReference type="Proteomes" id="UP000256478"/>
    </source>
</evidence>
<sequence>MKSQQKGFTLIELVVVIVILGILSAVAAPRFINLTSDSRTAVIEGVAGAIASSSTLVAAKARIDNIDDGSITVDGNTVTVDQGFASGHWNNAWRFLINVGQDISFTSANAECTLNDLCGVGNQNNAPNLDFTPSPANSNGLMLIWQRGYRLADACYAYYFNPKTGAEPRIGTVTTGC</sequence>
<feature type="transmembrane region" description="Helical" evidence="1">
    <location>
        <begin position="7"/>
        <end position="28"/>
    </location>
</feature>
<dbReference type="OrthoDB" id="5828185at2"/>
<dbReference type="InterPro" id="IPR012902">
    <property type="entry name" value="N_methyl_site"/>
</dbReference>
<reference evidence="2 3" key="1">
    <citation type="submission" date="2018-08" db="EMBL/GenBank/DDBJ databases">
        <title>Thalassotalea euphylliae genome.</title>
        <authorList>
            <person name="Summers S."/>
            <person name="Rice S.A."/>
            <person name="Freckelton M.L."/>
            <person name="Nedved B.T."/>
            <person name="Hadfield M.G."/>
        </authorList>
    </citation>
    <scope>NUCLEOTIDE SEQUENCE [LARGE SCALE GENOMIC DNA]</scope>
    <source>
        <strain evidence="2 3">H1</strain>
    </source>
</reference>
<dbReference type="SUPFAM" id="SSF54523">
    <property type="entry name" value="Pili subunits"/>
    <property type="match status" value="1"/>
</dbReference>
<dbReference type="EMBL" id="QUOU01000001">
    <property type="protein sequence ID" value="REL25539.1"/>
    <property type="molecule type" value="Genomic_DNA"/>
</dbReference>
<keyword evidence="1" id="KW-1133">Transmembrane helix</keyword>
<keyword evidence="1" id="KW-0812">Transmembrane</keyword>
<dbReference type="InterPro" id="IPR045584">
    <property type="entry name" value="Pilin-like"/>
</dbReference>
<keyword evidence="1" id="KW-0472">Membrane</keyword>
<organism evidence="2 3">
    <name type="scientific">Thalassotalea euphylliae</name>
    <dbReference type="NCBI Taxonomy" id="1655234"/>
    <lineage>
        <taxon>Bacteria</taxon>
        <taxon>Pseudomonadati</taxon>
        <taxon>Pseudomonadota</taxon>
        <taxon>Gammaproteobacteria</taxon>
        <taxon>Alteromonadales</taxon>
        <taxon>Colwelliaceae</taxon>
        <taxon>Thalassotalea</taxon>
    </lineage>
</organism>
<dbReference type="Pfam" id="PF07963">
    <property type="entry name" value="N_methyl"/>
    <property type="match status" value="1"/>
</dbReference>
<protein>
    <submittedName>
        <fullName evidence="2">Type II secretion system protein</fullName>
    </submittedName>
</protein>